<protein>
    <submittedName>
        <fullName evidence="2">Uncharacterized protein</fullName>
    </submittedName>
</protein>
<proteinExistence type="predicted"/>
<feature type="region of interest" description="Disordered" evidence="1">
    <location>
        <begin position="1"/>
        <end position="20"/>
    </location>
</feature>
<name>A0A0E9QA76_ANGAN</name>
<evidence type="ECO:0000256" key="1">
    <source>
        <dbReference type="SAM" id="MobiDB-lite"/>
    </source>
</evidence>
<dbReference type="EMBL" id="GBXM01095150">
    <property type="protein sequence ID" value="JAH13427.1"/>
    <property type="molecule type" value="Transcribed_RNA"/>
</dbReference>
<accession>A0A0E9QA76</accession>
<sequence>MSIATHFSDCSDTSEDDTNPCTDAQCYNAVWPIGGAICKILMCIVFISPNCIKFN</sequence>
<organism evidence="2">
    <name type="scientific">Anguilla anguilla</name>
    <name type="common">European freshwater eel</name>
    <name type="synonym">Muraena anguilla</name>
    <dbReference type="NCBI Taxonomy" id="7936"/>
    <lineage>
        <taxon>Eukaryota</taxon>
        <taxon>Metazoa</taxon>
        <taxon>Chordata</taxon>
        <taxon>Craniata</taxon>
        <taxon>Vertebrata</taxon>
        <taxon>Euteleostomi</taxon>
        <taxon>Actinopterygii</taxon>
        <taxon>Neopterygii</taxon>
        <taxon>Teleostei</taxon>
        <taxon>Anguilliformes</taxon>
        <taxon>Anguillidae</taxon>
        <taxon>Anguilla</taxon>
    </lineage>
</organism>
<evidence type="ECO:0000313" key="2">
    <source>
        <dbReference type="EMBL" id="JAH13427.1"/>
    </source>
</evidence>
<dbReference type="AlphaFoldDB" id="A0A0E9QA76"/>
<reference evidence="2" key="2">
    <citation type="journal article" date="2015" name="Fish Shellfish Immunol.">
        <title>Early steps in the European eel (Anguilla anguilla)-Vibrio vulnificus interaction in the gills: Role of the RtxA13 toxin.</title>
        <authorList>
            <person name="Callol A."/>
            <person name="Pajuelo D."/>
            <person name="Ebbesson L."/>
            <person name="Teles M."/>
            <person name="MacKenzie S."/>
            <person name="Amaro C."/>
        </authorList>
    </citation>
    <scope>NUCLEOTIDE SEQUENCE</scope>
</reference>
<reference evidence="2" key="1">
    <citation type="submission" date="2014-11" db="EMBL/GenBank/DDBJ databases">
        <authorList>
            <person name="Amaro Gonzalez C."/>
        </authorList>
    </citation>
    <scope>NUCLEOTIDE SEQUENCE</scope>
</reference>